<name>A0ABY7R2L5_9PSED</name>
<reference evidence="2 3" key="1">
    <citation type="journal article" date="2020" name="Front. Microbiol.">
        <title>Toward Biorecycling: Isolation of a Soil Bacterium That Grows on a Polyurethane Oligomer and Monomer.</title>
        <authorList>
            <person name="Espinosa M.J.C."/>
            <person name="Blanco A.C."/>
            <person name="Schmidgall T."/>
            <person name="Atanasoff-Kardjalieff A.K."/>
            <person name="Kappelmeyer U."/>
            <person name="Tischler D."/>
            <person name="Pieper D.H."/>
            <person name="Heipieper H.J."/>
            <person name="Eberlein C."/>
        </authorList>
    </citation>
    <scope>NUCLEOTIDE SEQUENCE [LARGE SCALE GENOMIC DNA]</scope>
    <source>
        <strain evidence="2 3">TDA1</strain>
    </source>
</reference>
<keyword evidence="3" id="KW-1185">Reference proteome</keyword>
<proteinExistence type="predicted"/>
<sequence length="115" mass="13389">MMQNESHRHVNLKDIEWVPLSIEGKPLNGITYFEIEKTNTWWCYWMKMDAKCESILHRHTDLELITVVEGSVSDSNGAHYKKNDCVIYRKDSAHQLYSEEGCMLFVIETSPPALL</sequence>
<feature type="domain" description="ChrR-like cupin" evidence="1">
    <location>
        <begin position="8"/>
        <end position="107"/>
    </location>
</feature>
<dbReference type="Pfam" id="PF12973">
    <property type="entry name" value="Cupin_7"/>
    <property type="match status" value="1"/>
</dbReference>
<evidence type="ECO:0000313" key="3">
    <source>
        <dbReference type="Proteomes" id="UP001214301"/>
    </source>
</evidence>
<dbReference type="Gene3D" id="2.60.120.10">
    <property type="entry name" value="Jelly Rolls"/>
    <property type="match status" value="1"/>
</dbReference>
<evidence type="ECO:0000259" key="1">
    <source>
        <dbReference type="Pfam" id="PF12973"/>
    </source>
</evidence>
<dbReference type="InterPro" id="IPR025979">
    <property type="entry name" value="ChrR-like_cupin_dom"/>
</dbReference>
<gene>
    <name evidence="2" type="ORF">PMC74_14535</name>
</gene>
<protein>
    <submittedName>
        <fullName evidence="2">Cupin domain-containing protein</fullName>
    </submittedName>
</protein>
<dbReference type="EMBL" id="CP116669">
    <property type="protein sequence ID" value="WCH98002.1"/>
    <property type="molecule type" value="Genomic_DNA"/>
</dbReference>
<dbReference type="SUPFAM" id="SSF51182">
    <property type="entry name" value="RmlC-like cupins"/>
    <property type="match status" value="1"/>
</dbReference>
<dbReference type="InterPro" id="IPR014710">
    <property type="entry name" value="RmlC-like_jellyroll"/>
</dbReference>
<evidence type="ECO:0000313" key="2">
    <source>
        <dbReference type="EMBL" id="WCH98002.1"/>
    </source>
</evidence>
<accession>A0ABY7R2L5</accession>
<dbReference type="RefSeq" id="WP_052040647.1">
    <property type="nucleotide sequence ID" value="NZ_CP116669.1"/>
</dbReference>
<organism evidence="2 3">
    <name type="scientific">Pseudomonas capeferrum</name>
    <dbReference type="NCBI Taxonomy" id="1495066"/>
    <lineage>
        <taxon>Bacteria</taxon>
        <taxon>Pseudomonadati</taxon>
        <taxon>Pseudomonadota</taxon>
        <taxon>Gammaproteobacteria</taxon>
        <taxon>Pseudomonadales</taxon>
        <taxon>Pseudomonadaceae</taxon>
        <taxon>Pseudomonas</taxon>
    </lineage>
</organism>
<dbReference type="Proteomes" id="UP001214301">
    <property type="component" value="Chromosome"/>
</dbReference>
<dbReference type="InterPro" id="IPR011051">
    <property type="entry name" value="RmlC_Cupin_sf"/>
</dbReference>